<protein>
    <recommendedName>
        <fullName evidence="6">Protein SQS1</fullName>
    </recommendedName>
</protein>
<evidence type="ECO:0008006" key="6">
    <source>
        <dbReference type="Google" id="ProtNLM"/>
    </source>
</evidence>
<feature type="region of interest" description="Disordered" evidence="1">
    <location>
        <begin position="260"/>
        <end position="282"/>
    </location>
</feature>
<feature type="region of interest" description="Disordered" evidence="1">
    <location>
        <begin position="152"/>
        <end position="225"/>
    </location>
</feature>
<dbReference type="PROSITE" id="PS51061">
    <property type="entry name" value="R3H"/>
    <property type="match status" value="1"/>
</dbReference>
<dbReference type="EMBL" id="JAVHJO010000002">
    <property type="protein sequence ID" value="KAK6543212.1"/>
    <property type="molecule type" value="Genomic_DNA"/>
</dbReference>
<dbReference type="InterPro" id="IPR036867">
    <property type="entry name" value="R3H_dom_sf"/>
</dbReference>
<feature type="domain" description="R3H" evidence="3">
    <location>
        <begin position="516"/>
        <end position="579"/>
    </location>
</feature>
<organism evidence="4 5">
    <name type="scientific">Orbilia ellipsospora</name>
    <dbReference type="NCBI Taxonomy" id="2528407"/>
    <lineage>
        <taxon>Eukaryota</taxon>
        <taxon>Fungi</taxon>
        <taxon>Dikarya</taxon>
        <taxon>Ascomycota</taxon>
        <taxon>Pezizomycotina</taxon>
        <taxon>Orbiliomycetes</taxon>
        <taxon>Orbiliales</taxon>
        <taxon>Orbiliaceae</taxon>
        <taxon>Orbilia</taxon>
    </lineage>
</organism>
<feature type="region of interest" description="Disordered" evidence="1">
    <location>
        <begin position="1"/>
        <end position="39"/>
    </location>
</feature>
<sequence>MPRRKAPRSSPSSKAQRHIRPHNPQYPQTPPNDRRTKAQRLLLLGDDLSLPPSAGGYGPFSGRHGFTLLQEARNTEDHASQRNNDRKLRQLSITFVRPQEEPESLGIAIDQPTPLETPEKQHTGCIPETRFEQDIPNCSKVTIIEPSPQITLEAPQKRRPSSSEEDEVVFIPRNQRHQINTPSTSLQDHMTQPLASPTDPTKHSGLGTTGFNGRSRKIKHENDDDDDEAIRDYINNIREHESGNIESFSLRPLGNDISDLEVTPEESDSHEELEDSIHGEVPENSNTEIDLQYAHIDVNVAAVVARREGPSGTEYRFKPEGSKLSEAIWLESSDMLRDIQYLIDLFESGLCANESLKLTGNSKASIRGTGEIESEETSLKFLEDVENGLQVSEDDEDYDTDDLLNMVIGRPNKHGKFPAASKLANAYDDFDVMDRERISLKRLSKRQSQKNKISQLSSDFADMGMSDHELELSDQLTRYIMRDRERKRLRKQEKDSLRKTIALNKPTSIDIKGSNEVPRDQVPGMIKEFLMSGTAERLSLPPMPKGDRQQVHLLARQFFLTSKSQGNGNNRFPVLFKTRKTMLFEGDEEAIDDILRNSGNRYSRDGLGKTQRKGGRSQIVKGNRIFNVDGMIVGTGAAEIGQGNKGYEMLAKMGWTTGTGLGSNRTGILDPVQAIVKNSRTGLG</sequence>
<evidence type="ECO:0000259" key="3">
    <source>
        <dbReference type="PROSITE" id="PS51061"/>
    </source>
</evidence>
<dbReference type="Gene3D" id="3.30.1370.50">
    <property type="entry name" value="R3H-like domain"/>
    <property type="match status" value="1"/>
</dbReference>
<dbReference type="PANTHER" id="PTHR14195">
    <property type="entry name" value="G PATCH DOMAIN CONTAINING PROTEIN 2"/>
    <property type="match status" value="1"/>
</dbReference>
<dbReference type="InterPro" id="IPR001374">
    <property type="entry name" value="R3H_dom"/>
</dbReference>
<dbReference type="SMART" id="SM00443">
    <property type="entry name" value="G_patch"/>
    <property type="match status" value="1"/>
</dbReference>
<dbReference type="GO" id="GO:0003676">
    <property type="term" value="F:nucleic acid binding"/>
    <property type="evidence" value="ECO:0007669"/>
    <property type="project" value="UniProtKB-UniRule"/>
</dbReference>
<dbReference type="InterPro" id="IPR000467">
    <property type="entry name" value="G_patch_dom"/>
</dbReference>
<accession>A0AAV9XM83</accession>
<evidence type="ECO:0000313" key="4">
    <source>
        <dbReference type="EMBL" id="KAK6543212.1"/>
    </source>
</evidence>
<evidence type="ECO:0000256" key="1">
    <source>
        <dbReference type="SAM" id="MobiDB-lite"/>
    </source>
</evidence>
<dbReference type="InterPro" id="IPR051189">
    <property type="entry name" value="Splicing_assoc_domain"/>
</dbReference>
<dbReference type="Pfam" id="PF01585">
    <property type="entry name" value="G-patch"/>
    <property type="match status" value="1"/>
</dbReference>
<reference evidence="4 5" key="1">
    <citation type="submission" date="2019-10" db="EMBL/GenBank/DDBJ databases">
        <authorList>
            <person name="Palmer J.M."/>
        </authorList>
    </citation>
    <scope>NUCLEOTIDE SEQUENCE [LARGE SCALE GENOMIC DNA]</scope>
    <source>
        <strain evidence="4 5">TWF694</strain>
    </source>
</reference>
<dbReference type="CDD" id="cd02325">
    <property type="entry name" value="R3H"/>
    <property type="match status" value="1"/>
</dbReference>
<name>A0AAV9XM83_9PEZI</name>
<proteinExistence type="predicted"/>
<dbReference type="SUPFAM" id="SSF82708">
    <property type="entry name" value="R3H domain"/>
    <property type="match status" value="1"/>
</dbReference>
<feature type="domain" description="G-patch" evidence="2">
    <location>
        <begin position="642"/>
        <end position="684"/>
    </location>
</feature>
<feature type="compositionally biased region" description="Polar residues" evidence="1">
    <location>
        <begin position="177"/>
        <end position="199"/>
    </location>
</feature>
<feature type="compositionally biased region" description="Acidic residues" evidence="1">
    <location>
        <begin position="260"/>
        <end position="274"/>
    </location>
</feature>
<dbReference type="AlphaFoldDB" id="A0AAV9XM83"/>
<dbReference type="PROSITE" id="PS50174">
    <property type="entry name" value="G_PATCH"/>
    <property type="match status" value="1"/>
</dbReference>
<evidence type="ECO:0000313" key="5">
    <source>
        <dbReference type="Proteomes" id="UP001365542"/>
    </source>
</evidence>
<dbReference type="Proteomes" id="UP001365542">
    <property type="component" value="Unassembled WGS sequence"/>
</dbReference>
<dbReference type="Pfam" id="PF01424">
    <property type="entry name" value="R3H"/>
    <property type="match status" value="1"/>
</dbReference>
<gene>
    <name evidence="4" type="ORF">TWF694_007115</name>
</gene>
<evidence type="ECO:0000259" key="2">
    <source>
        <dbReference type="PROSITE" id="PS50174"/>
    </source>
</evidence>
<keyword evidence="5" id="KW-1185">Reference proteome</keyword>
<comment type="caution">
    <text evidence="4">The sequence shown here is derived from an EMBL/GenBank/DDBJ whole genome shotgun (WGS) entry which is preliminary data.</text>
</comment>